<name>A0A087TM76_STEMI</name>
<keyword evidence="2" id="KW-1185">Reference proteome</keyword>
<protein>
    <submittedName>
        <fullName evidence="1">Uncharacterized protein</fullName>
    </submittedName>
</protein>
<evidence type="ECO:0000313" key="1">
    <source>
        <dbReference type="EMBL" id="KFM66215.1"/>
    </source>
</evidence>
<organism evidence="1 2">
    <name type="scientific">Stegodyphus mimosarum</name>
    <name type="common">African social velvet spider</name>
    <dbReference type="NCBI Taxonomy" id="407821"/>
    <lineage>
        <taxon>Eukaryota</taxon>
        <taxon>Metazoa</taxon>
        <taxon>Ecdysozoa</taxon>
        <taxon>Arthropoda</taxon>
        <taxon>Chelicerata</taxon>
        <taxon>Arachnida</taxon>
        <taxon>Araneae</taxon>
        <taxon>Araneomorphae</taxon>
        <taxon>Entelegynae</taxon>
        <taxon>Eresoidea</taxon>
        <taxon>Eresidae</taxon>
        <taxon>Stegodyphus</taxon>
    </lineage>
</organism>
<accession>A0A087TM76</accession>
<dbReference type="EMBL" id="KK115857">
    <property type="protein sequence ID" value="KFM66215.1"/>
    <property type="molecule type" value="Genomic_DNA"/>
</dbReference>
<proteinExistence type="predicted"/>
<sequence length="36" mass="4598">MPRPRSWKLYDMCTDWSSFARWKVCRRMLWALLCFR</sequence>
<dbReference type="AlphaFoldDB" id="A0A087TM76"/>
<gene>
    <name evidence="1" type="ORF">X975_08968</name>
</gene>
<evidence type="ECO:0000313" key="2">
    <source>
        <dbReference type="Proteomes" id="UP000054359"/>
    </source>
</evidence>
<reference evidence="1 2" key="1">
    <citation type="submission" date="2013-11" db="EMBL/GenBank/DDBJ databases">
        <title>Genome sequencing of Stegodyphus mimosarum.</title>
        <authorList>
            <person name="Bechsgaard J."/>
        </authorList>
    </citation>
    <scope>NUCLEOTIDE SEQUENCE [LARGE SCALE GENOMIC DNA]</scope>
</reference>
<feature type="non-terminal residue" evidence="1">
    <location>
        <position position="36"/>
    </location>
</feature>
<dbReference type="Proteomes" id="UP000054359">
    <property type="component" value="Unassembled WGS sequence"/>
</dbReference>